<gene>
    <name evidence="3" type="ORF">UT08_C0007G0028</name>
</gene>
<reference evidence="3 4" key="1">
    <citation type="journal article" date="2015" name="Nature">
        <title>rRNA introns, odd ribosomes, and small enigmatic genomes across a large radiation of phyla.</title>
        <authorList>
            <person name="Brown C.T."/>
            <person name="Hug L.A."/>
            <person name="Thomas B.C."/>
            <person name="Sharon I."/>
            <person name="Castelle C.J."/>
            <person name="Singh A."/>
            <person name="Wilkins M.J."/>
            <person name="Williams K.H."/>
            <person name="Banfield J.F."/>
        </authorList>
    </citation>
    <scope>NUCLEOTIDE SEQUENCE [LARGE SCALE GENOMIC DNA]</scope>
</reference>
<keyword evidence="1" id="KW-0547">Nucleotide-binding</keyword>
<dbReference type="STRING" id="1618570.UT08_C0007G0028"/>
<accession>A0A0G0LBW5</accession>
<dbReference type="InterPro" id="IPR011761">
    <property type="entry name" value="ATP-grasp"/>
</dbReference>
<dbReference type="EMBL" id="LBVL01000007">
    <property type="protein sequence ID" value="KKQ85355.1"/>
    <property type="molecule type" value="Genomic_DNA"/>
</dbReference>
<dbReference type="AlphaFoldDB" id="A0A0G0LBW5"/>
<dbReference type="GO" id="GO:0018169">
    <property type="term" value="F:ribosomal S6-glutamic acid ligase activity"/>
    <property type="evidence" value="ECO:0007669"/>
    <property type="project" value="TreeGrafter"/>
</dbReference>
<keyword evidence="3" id="KW-0436">Ligase</keyword>
<dbReference type="PANTHER" id="PTHR21621:SF0">
    <property type="entry name" value="BETA-CITRYLGLUTAMATE SYNTHASE B-RELATED"/>
    <property type="match status" value="1"/>
</dbReference>
<dbReference type="GO" id="GO:0009432">
    <property type="term" value="P:SOS response"/>
    <property type="evidence" value="ECO:0007669"/>
    <property type="project" value="TreeGrafter"/>
</dbReference>
<dbReference type="Pfam" id="PF14397">
    <property type="entry name" value="ATPgrasp_ST"/>
    <property type="match status" value="1"/>
</dbReference>
<dbReference type="GO" id="GO:0005524">
    <property type="term" value="F:ATP binding"/>
    <property type="evidence" value="ECO:0007669"/>
    <property type="project" value="UniProtKB-UniRule"/>
</dbReference>
<dbReference type="InterPro" id="IPR039523">
    <property type="entry name" value="RimK-rel_E_lig_ATP-grasp"/>
</dbReference>
<evidence type="ECO:0000259" key="2">
    <source>
        <dbReference type="PROSITE" id="PS50975"/>
    </source>
</evidence>
<dbReference type="Gene3D" id="3.30.470.20">
    <property type="entry name" value="ATP-grasp fold, B domain"/>
    <property type="match status" value="1"/>
</dbReference>
<dbReference type="GO" id="GO:0005737">
    <property type="term" value="C:cytoplasm"/>
    <property type="evidence" value="ECO:0007669"/>
    <property type="project" value="TreeGrafter"/>
</dbReference>
<protein>
    <submittedName>
        <fullName evidence="3">Alpha-L-glutamate ligase-like protein</fullName>
    </submittedName>
</protein>
<feature type="domain" description="ATP-grasp" evidence="2">
    <location>
        <begin position="36"/>
        <end position="296"/>
    </location>
</feature>
<dbReference type="SUPFAM" id="SSF56059">
    <property type="entry name" value="Glutathione synthetase ATP-binding domain-like"/>
    <property type="match status" value="1"/>
</dbReference>
<dbReference type="SUPFAM" id="SSF50630">
    <property type="entry name" value="Acid proteases"/>
    <property type="match status" value="1"/>
</dbReference>
<dbReference type="InterPro" id="IPR021109">
    <property type="entry name" value="Peptidase_aspartic_dom_sf"/>
</dbReference>
<organism evidence="3 4">
    <name type="scientific">Candidatus Woesebacteria bacterium GW2011_GWB1_38_8</name>
    <dbReference type="NCBI Taxonomy" id="1618570"/>
    <lineage>
        <taxon>Bacteria</taxon>
        <taxon>Candidatus Woeseibacteriota</taxon>
    </lineage>
</organism>
<dbReference type="PATRIC" id="fig|1618570.3.peg.765"/>
<dbReference type="Gene3D" id="2.40.70.10">
    <property type="entry name" value="Acid Proteases"/>
    <property type="match status" value="1"/>
</dbReference>
<evidence type="ECO:0000313" key="4">
    <source>
        <dbReference type="Proteomes" id="UP000034081"/>
    </source>
</evidence>
<sequence length="441" mass="49030">MQISDILGLNARTQLFSYAYNDSYGKSLASSKVSTKRALKKANVAAPEIYAKFSDLKHLVNFDWEKLPDAFALKPSQGLGGEGIVIVKKRAKDQNLPSKKANNAWITTQKKRVTVDDLKLHVMDILEGAYSMGNVPDVAYIEEYVGRHKAFRKFSYRGTPDIRVIVFNKVPVMAMLRLPTKESGGRANLHQGAIAVGIDMATGITVRAFWHGSYIRYKPETKRKLHGIKIPQWSRILETAVQAGIATRLGYFGADVVMHPDKGPMILELNSQPGLSIQLANASGLRRRLDRVKDLDVKDADHGVRISKILFAERFADRVKAEEGVKILKPVEKVKVYALSNGKSLMVNARIDTGAVRSSVDRQLAEDLGLMSEENILWRKKYAYRSAHGKQSRPVIGVTFKLAGRKIKTSASVANRSKLLTPLLIGRNDLSGYLIKSEDSE</sequence>
<keyword evidence="1" id="KW-0067">ATP-binding</keyword>
<comment type="caution">
    <text evidence="3">The sequence shown here is derived from an EMBL/GenBank/DDBJ whole genome shotgun (WGS) entry which is preliminary data.</text>
</comment>
<name>A0A0G0LBW5_9BACT</name>
<evidence type="ECO:0000256" key="1">
    <source>
        <dbReference type="PROSITE-ProRule" id="PRU00409"/>
    </source>
</evidence>
<dbReference type="GO" id="GO:0046872">
    <property type="term" value="F:metal ion binding"/>
    <property type="evidence" value="ECO:0007669"/>
    <property type="project" value="InterPro"/>
</dbReference>
<dbReference type="PANTHER" id="PTHR21621">
    <property type="entry name" value="RIBOSOMAL PROTEIN S6 MODIFICATION PROTEIN"/>
    <property type="match status" value="1"/>
</dbReference>
<dbReference type="Proteomes" id="UP000034081">
    <property type="component" value="Unassembled WGS sequence"/>
</dbReference>
<proteinExistence type="predicted"/>
<dbReference type="PROSITE" id="PS50975">
    <property type="entry name" value="ATP_GRASP"/>
    <property type="match status" value="1"/>
</dbReference>
<evidence type="ECO:0000313" key="3">
    <source>
        <dbReference type="EMBL" id="KKQ85355.1"/>
    </source>
</evidence>